<proteinExistence type="predicted"/>
<dbReference type="EMBL" id="JACVVK020000324">
    <property type="protein sequence ID" value="KAK7478521.1"/>
    <property type="molecule type" value="Genomic_DNA"/>
</dbReference>
<accession>A0ABD0JTT6</accession>
<dbReference type="Proteomes" id="UP001519460">
    <property type="component" value="Unassembled WGS sequence"/>
</dbReference>
<comment type="caution">
    <text evidence="1">The sequence shown here is derived from an EMBL/GenBank/DDBJ whole genome shotgun (WGS) entry which is preliminary data.</text>
</comment>
<feature type="non-terminal residue" evidence="1">
    <location>
        <position position="112"/>
    </location>
</feature>
<evidence type="ECO:0000313" key="2">
    <source>
        <dbReference type="Proteomes" id="UP001519460"/>
    </source>
</evidence>
<keyword evidence="2" id="KW-1185">Reference proteome</keyword>
<name>A0ABD0JTT6_9CAEN</name>
<evidence type="ECO:0000313" key="1">
    <source>
        <dbReference type="EMBL" id="KAK7478521.1"/>
    </source>
</evidence>
<reference evidence="1 2" key="1">
    <citation type="journal article" date="2023" name="Sci. Data">
        <title>Genome assembly of the Korean intertidal mud-creeper Batillaria attramentaria.</title>
        <authorList>
            <person name="Patra A.K."/>
            <person name="Ho P.T."/>
            <person name="Jun S."/>
            <person name="Lee S.J."/>
            <person name="Kim Y."/>
            <person name="Won Y.J."/>
        </authorList>
    </citation>
    <scope>NUCLEOTIDE SEQUENCE [LARGE SCALE GENOMIC DNA]</scope>
    <source>
        <strain evidence="1">Wonlab-2016</strain>
    </source>
</reference>
<dbReference type="AlphaFoldDB" id="A0ABD0JTT6"/>
<gene>
    <name evidence="1" type="ORF">BaRGS_00030280</name>
</gene>
<sequence>MTTSCCERGYMVEIRVEYLRAENPVLRFRTTVTQFLGSSCAPAGIQLVTGLPRGARRLSPVIFLIFAISAPLADGISKATAGWLPAPASIQSYPSTSHHCFDFGRLSQKGVL</sequence>
<organism evidence="1 2">
    <name type="scientific">Batillaria attramentaria</name>
    <dbReference type="NCBI Taxonomy" id="370345"/>
    <lineage>
        <taxon>Eukaryota</taxon>
        <taxon>Metazoa</taxon>
        <taxon>Spiralia</taxon>
        <taxon>Lophotrochozoa</taxon>
        <taxon>Mollusca</taxon>
        <taxon>Gastropoda</taxon>
        <taxon>Caenogastropoda</taxon>
        <taxon>Sorbeoconcha</taxon>
        <taxon>Cerithioidea</taxon>
        <taxon>Batillariidae</taxon>
        <taxon>Batillaria</taxon>
    </lineage>
</organism>
<protein>
    <submittedName>
        <fullName evidence="1">Uncharacterized protein</fullName>
    </submittedName>
</protein>